<dbReference type="EnsemblPlants" id="OMERI04G19160.1">
    <property type="protein sequence ID" value="OMERI04G19160.1"/>
    <property type="gene ID" value="OMERI04G19160"/>
</dbReference>
<proteinExistence type="predicted"/>
<sequence>MHIHMEIRHFWYFSTPYAESPDLCEQLHAAYESLQASITAIDKWPRHPLPHVPKERAHTQKKEMHAGRSAGVQFFLSCHACMRELIHARN</sequence>
<dbReference type="Proteomes" id="UP000008021">
    <property type="component" value="Chromosome 4"/>
</dbReference>
<evidence type="ECO:0000313" key="1">
    <source>
        <dbReference type="EnsemblPlants" id="OMERI04G19160.1"/>
    </source>
</evidence>
<dbReference type="Gramene" id="OMERI04G19160.1">
    <property type="protein sequence ID" value="OMERI04G19160.1"/>
    <property type="gene ID" value="OMERI04G19160"/>
</dbReference>
<reference evidence="1" key="1">
    <citation type="submission" date="2015-04" db="UniProtKB">
        <authorList>
            <consortium name="EnsemblPlants"/>
        </authorList>
    </citation>
    <scope>IDENTIFICATION</scope>
</reference>
<evidence type="ECO:0000313" key="2">
    <source>
        <dbReference type="Proteomes" id="UP000008021"/>
    </source>
</evidence>
<reference evidence="1" key="2">
    <citation type="submission" date="2018-05" db="EMBL/GenBank/DDBJ databases">
        <title>OmerRS3 (Oryza meridionalis Reference Sequence Version 3).</title>
        <authorList>
            <person name="Zhang J."/>
            <person name="Kudrna D."/>
            <person name="Lee S."/>
            <person name="Talag J."/>
            <person name="Welchert J."/>
            <person name="Wing R.A."/>
        </authorList>
    </citation>
    <scope>NUCLEOTIDE SEQUENCE [LARGE SCALE GENOMIC DNA]</scope>
    <source>
        <strain evidence="1">cv. OR44</strain>
    </source>
</reference>
<dbReference type="HOGENOM" id="CLU_2444571_0_0_1"/>
<name>A0A0E0DHM0_9ORYZ</name>
<keyword evidence="2" id="KW-1185">Reference proteome</keyword>
<dbReference type="AlphaFoldDB" id="A0A0E0DHM0"/>
<accession>A0A0E0DHM0</accession>
<protein>
    <submittedName>
        <fullName evidence="1">Uncharacterized protein</fullName>
    </submittedName>
</protein>
<organism evidence="1">
    <name type="scientific">Oryza meridionalis</name>
    <dbReference type="NCBI Taxonomy" id="40149"/>
    <lineage>
        <taxon>Eukaryota</taxon>
        <taxon>Viridiplantae</taxon>
        <taxon>Streptophyta</taxon>
        <taxon>Embryophyta</taxon>
        <taxon>Tracheophyta</taxon>
        <taxon>Spermatophyta</taxon>
        <taxon>Magnoliopsida</taxon>
        <taxon>Liliopsida</taxon>
        <taxon>Poales</taxon>
        <taxon>Poaceae</taxon>
        <taxon>BOP clade</taxon>
        <taxon>Oryzoideae</taxon>
        <taxon>Oryzeae</taxon>
        <taxon>Oryzinae</taxon>
        <taxon>Oryza</taxon>
    </lineage>
</organism>